<feature type="signal peptide" evidence="1">
    <location>
        <begin position="1"/>
        <end position="23"/>
    </location>
</feature>
<dbReference type="CDD" id="cd08168">
    <property type="entry name" value="Cytochrom_C3"/>
    <property type="match status" value="1"/>
</dbReference>
<evidence type="ECO:0000313" key="3">
    <source>
        <dbReference type="Proteomes" id="UP001291309"/>
    </source>
</evidence>
<evidence type="ECO:0000256" key="1">
    <source>
        <dbReference type="SAM" id="SignalP"/>
    </source>
</evidence>
<keyword evidence="3" id="KW-1185">Reference proteome</keyword>
<proteinExistence type="predicted"/>
<keyword evidence="1" id="KW-0732">Signal</keyword>
<feature type="chain" id="PRO_5045921815" evidence="1">
    <location>
        <begin position="24"/>
        <end position="643"/>
    </location>
</feature>
<sequence length="643" mass="72384">MNRPNLLTGALCALFLSTLGCNLLDVTDPENATGRGARAFDPYQSSNSGAIRLSLQMYNGCASMPNGQVVMKNTGVMPGYPETCESPVEIDGQPPRNLPPGKLQIITNTDYFLNQLTVMDVRVNLHNDPTRLGEVVSWLRNESRFKKLDWRNVGQVDDEWLFFEGTPGATQDYWSRRVYFDNANWRNVKDDAFIIEVLDRDGTVKAKERYLRSEFIANTPSAGHSRFAWHLERVLPPAFPGDTSIRPLPVIPGFPPEPPLTRSVARLDFVGSTNPFKTFRIPADLVGDGSIRVTWTQMEDDPFYFPVEFVTAQGAASTCYDANNNEVRCGFGIDPHLKMVAPSGPEGYYKPGDTLDWFVDLRDDQGNRLHKPDELPSGMDVLTDKANGLLYMNIPYYERTTEVDSIPLITFAGPLNKMRTRGNPKVREHYYSPDILPYSIVNETATAPLNTAEITQKWGTRYRSTLPTNVEAGTYVALIKWNRYFAGERVAKIRPYFFQVGTDERSSYPGRVGNCQICHRGVLSLDNLRHGLPVDHVEGCKSCHQYETERGNRIQVFIHKLHVRSPRYPAAKNDCTMCHLTRESTLRPSIDTCSTCHLSMHGDEFFASRFASKAEIVEPNRFGNCAQACHVDAAPKLHIIPEN</sequence>
<dbReference type="InterPro" id="IPR036280">
    <property type="entry name" value="Multihaem_cyt_sf"/>
</dbReference>
<dbReference type="EMBL" id="JAXIVS010000008">
    <property type="protein sequence ID" value="MDY7229629.1"/>
    <property type="molecule type" value="Genomic_DNA"/>
</dbReference>
<dbReference type="RefSeq" id="WP_321548348.1">
    <property type="nucleotide sequence ID" value="NZ_JAXIVS010000008.1"/>
</dbReference>
<evidence type="ECO:0000313" key="2">
    <source>
        <dbReference type="EMBL" id="MDY7229629.1"/>
    </source>
</evidence>
<reference evidence="2 3" key="1">
    <citation type="submission" date="2023-12" db="EMBL/GenBank/DDBJ databases">
        <title>the genome sequence of Hyalangium sp. s54d21.</title>
        <authorList>
            <person name="Zhang X."/>
        </authorList>
    </citation>
    <scope>NUCLEOTIDE SEQUENCE [LARGE SCALE GENOMIC DNA]</scope>
    <source>
        <strain evidence="3">s54d21</strain>
    </source>
</reference>
<comment type="caution">
    <text evidence="2">The sequence shown here is derived from an EMBL/GenBank/DDBJ whole genome shotgun (WGS) entry which is preliminary data.</text>
</comment>
<dbReference type="SUPFAM" id="SSF48695">
    <property type="entry name" value="Multiheme cytochromes"/>
    <property type="match status" value="1"/>
</dbReference>
<dbReference type="PROSITE" id="PS51257">
    <property type="entry name" value="PROKAR_LIPOPROTEIN"/>
    <property type="match status" value="1"/>
</dbReference>
<name>A0ABU5H968_9BACT</name>
<gene>
    <name evidence="2" type="ORF">SYV04_24765</name>
</gene>
<accession>A0ABU5H968</accession>
<protein>
    <submittedName>
        <fullName evidence="2">Uncharacterized protein</fullName>
    </submittedName>
</protein>
<organism evidence="2 3">
    <name type="scientific">Hyalangium rubrum</name>
    <dbReference type="NCBI Taxonomy" id="3103134"/>
    <lineage>
        <taxon>Bacteria</taxon>
        <taxon>Pseudomonadati</taxon>
        <taxon>Myxococcota</taxon>
        <taxon>Myxococcia</taxon>
        <taxon>Myxococcales</taxon>
        <taxon>Cystobacterineae</taxon>
        <taxon>Archangiaceae</taxon>
        <taxon>Hyalangium</taxon>
    </lineage>
</organism>
<dbReference type="Gene3D" id="3.90.10.10">
    <property type="entry name" value="Cytochrome C3"/>
    <property type="match status" value="1"/>
</dbReference>
<dbReference type="Proteomes" id="UP001291309">
    <property type="component" value="Unassembled WGS sequence"/>
</dbReference>